<dbReference type="Pfam" id="PF00593">
    <property type="entry name" value="TonB_dep_Rec_b-barrel"/>
    <property type="match status" value="1"/>
</dbReference>
<dbReference type="CDD" id="cd01347">
    <property type="entry name" value="ligand_gated_channel"/>
    <property type="match status" value="1"/>
</dbReference>
<keyword evidence="6 14" id="KW-0732">Signal</keyword>
<evidence type="ECO:0000256" key="14">
    <source>
        <dbReference type="SAM" id="SignalP"/>
    </source>
</evidence>
<gene>
    <name evidence="17" type="ORF">H8L47_25205</name>
</gene>
<name>A0ABR6ZGL5_9BURK</name>
<sequence>MLSKTQIALALGMAWGMAPAITFAQTPGPVPPTEATTLKDISVTSTRTARTVDSVPNTVTVIPAARIEQEGGRDIKDLFRNELDISVRAAPTRFTAAGSSVGRPGNEGINVRGLEGNQVLMLVDGTRVPGSFSFGAFATGRGDFLELDGIKAVEILRGPTSTQFGSDGLAGAVSFRTLDPSDLLKKGQSFGGFVRSGYASVDRSWRNTAAIAGDNGSWQGLLLVSDRRGHETENRADNDAKNINRTKPNPVDFNAQYLLGKAIFKIDGNQQIEASVEAQKRTQDTDVYSARAVPPLASTSTLDMDARDKVERNKLSLAHRYKNLNSSWLHNAETRLYWQDAKVSQYSAEDRNTAADRTRDNHYNTRIIGLSNIMESNFSGVVEQKLSYGFDWNRTEVAGLRNGTVAPFGESFPAKPFPDTTYTVTGAFIQDEIEAGKLSIIPSLRYDHYKLAPSSAGYTGGAVSTLSDSAVTPRLGLVWQLDAAFAPYAQFAKGFRAPTPDQVNNGFTNLASGYTSIGNSQLKAERADSFEIGFRGKVQGLRYSFAAFDNSYKDFISQQVVRGTGTPVDPLVFQYINLAKAQIRGAEARAELQIDSNWQATAGVSYTKGDSEVAGVKTPLDTINPMKLLAGLRYDSAAWGARVQFQHHQGKQLDRIAPAATPQFAPGSYHVVDLGVYWKPMPKLTVNANLNNVFDTKYWAWSDVRGLASNTNVKDAYTAPGRNAQVSVRYDF</sequence>
<dbReference type="RefSeq" id="WP_186956444.1">
    <property type="nucleotide sequence ID" value="NZ_JACOFX010000020.1"/>
</dbReference>
<evidence type="ECO:0000256" key="10">
    <source>
        <dbReference type="ARBA" id="ARBA00023237"/>
    </source>
</evidence>
<organism evidence="17 18">
    <name type="scientific">Undibacterium umbellatum</name>
    <dbReference type="NCBI Taxonomy" id="2762300"/>
    <lineage>
        <taxon>Bacteria</taxon>
        <taxon>Pseudomonadati</taxon>
        <taxon>Pseudomonadota</taxon>
        <taxon>Betaproteobacteria</taxon>
        <taxon>Burkholderiales</taxon>
        <taxon>Oxalobacteraceae</taxon>
        <taxon>Undibacterium</taxon>
    </lineage>
</organism>
<evidence type="ECO:0000256" key="12">
    <source>
        <dbReference type="RuleBase" id="RU003357"/>
    </source>
</evidence>
<keyword evidence="8 11" id="KW-0472">Membrane</keyword>
<evidence type="ECO:0000256" key="9">
    <source>
        <dbReference type="ARBA" id="ARBA00023170"/>
    </source>
</evidence>
<reference evidence="17 18" key="1">
    <citation type="submission" date="2020-08" db="EMBL/GenBank/DDBJ databases">
        <title>Novel species isolated from subtropical streams in China.</title>
        <authorList>
            <person name="Lu H."/>
        </authorList>
    </citation>
    <scope>NUCLEOTIDE SEQUENCE [LARGE SCALE GENOMIC DNA]</scope>
    <source>
        <strain evidence="17 18">NL8W</strain>
    </source>
</reference>
<evidence type="ECO:0000256" key="2">
    <source>
        <dbReference type="ARBA" id="ARBA00009810"/>
    </source>
</evidence>
<accession>A0ABR6ZGL5</accession>
<feature type="signal peptide" evidence="14">
    <location>
        <begin position="1"/>
        <end position="24"/>
    </location>
</feature>
<feature type="region of interest" description="Disordered" evidence="13">
    <location>
        <begin position="229"/>
        <end position="248"/>
    </location>
</feature>
<evidence type="ECO:0000256" key="4">
    <source>
        <dbReference type="ARBA" id="ARBA00022452"/>
    </source>
</evidence>
<dbReference type="InterPro" id="IPR012910">
    <property type="entry name" value="Plug_dom"/>
</dbReference>
<keyword evidence="18" id="KW-1185">Reference proteome</keyword>
<dbReference type="EMBL" id="JACOFX010000020">
    <property type="protein sequence ID" value="MBC3910875.1"/>
    <property type="molecule type" value="Genomic_DNA"/>
</dbReference>
<protein>
    <submittedName>
        <fullName evidence="17">TonB-dependent hemoglobin/transferrin/lactoferrin family receptor</fullName>
    </submittedName>
</protein>
<dbReference type="PANTHER" id="PTHR30069:SF29">
    <property type="entry name" value="HEMOGLOBIN AND HEMOGLOBIN-HAPTOGLOBIN-BINDING PROTEIN 1-RELATED"/>
    <property type="match status" value="1"/>
</dbReference>
<evidence type="ECO:0000256" key="6">
    <source>
        <dbReference type="ARBA" id="ARBA00022729"/>
    </source>
</evidence>
<dbReference type="SUPFAM" id="SSF56935">
    <property type="entry name" value="Porins"/>
    <property type="match status" value="1"/>
</dbReference>
<dbReference type="InterPro" id="IPR037066">
    <property type="entry name" value="Plug_dom_sf"/>
</dbReference>
<comment type="similarity">
    <text evidence="2 11 12">Belongs to the TonB-dependent receptor family.</text>
</comment>
<feature type="chain" id="PRO_5047091273" evidence="14">
    <location>
        <begin position="25"/>
        <end position="732"/>
    </location>
</feature>
<dbReference type="InterPro" id="IPR036942">
    <property type="entry name" value="Beta-barrel_TonB_sf"/>
</dbReference>
<evidence type="ECO:0000256" key="7">
    <source>
        <dbReference type="ARBA" id="ARBA00023077"/>
    </source>
</evidence>
<evidence type="ECO:0000256" key="3">
    <source>
        <dbReference type="ARBA" id="ARBA00022448"/>
    </source>
</evidence>
<dbReference type="NCBIfam" id="TIGR01785">
    <property type="entry name" value="TonB-hemin"/>
    <property type="match status" value="1"/>
</dbReference>
<evidence type="ECO:0000313" key="17">
    <source>
        <dbReference type="EMBL" id="MBC3910875.1"/>
    </source>
</evidence>
<keyword evidence="3 11" id="KW-0813">Transport</keyword>
<evidence type="ECO:0000256" key="13">
    <source>
        <dbReference type="SAM" id="MobiDB-lite"/>
    </source>
</evidence>
<dbReference type="Pfam" id="PF07715">
    <property type="entry name" value="Plug"/>
    <property type="match status" value="1"/>
</dbReference>
<evidence type="ECO:0000256" key="8">
    <source>
        <dbReference type="ARBA" id="ARBA00023136"/>
    </source>
</evidence>
<keyword evidence="4 11" id="KW-1134">Transmembrane beta strand</keyword>
<feature type="compositionally biased region" description="Basic and acidic residues" evidence="13">
    <location>
        <begin position="229"/>
        <end position="242"/>
    </location>
</feature>
<proteinExistence type="inferred from homology"/>
<evidence type="ECO:0000313" key="18">
    <source>
        <dbReference type="Proteomes" id="UP000646911"/>
    </source>
</evidence>
<feature type="domain" description="TonB-dependent receptor-like beta-barrel" evidence="15">
    <location>
        <begin position="294"/>
        <end position="693"/>
    </location>
</feature>
<dbReference type="InterPro" id="IPR010949">
    <property type="entry name" value="TonB_Hb/transfer/lactofer_rcpt"/>
</dbReference>
<evidence type="ECO:0000256" key="1">
    <source>
        <dbReference type="ARBA" id="ARBA00004571"/>
    </source>
</evidence>
<keyword evidence="5 11" id="KW-0812">Transmembrane</keyword>
<dbReference type="PANTHER" id="PTHR30069">
    <property type="entry name" value="TONB-DEPENDENT OUTER MEMBRANE RECEPTOR"/>
    <property type="match status" value="1"/>
</dbReference>
<dbReference type="InterPro" id="IPR039426">
    <property type="entry name" value="TonB-dep_rcpt-like"/>
</dbReference>
<evidence type="ECO:0000259" key="15">
    <source>
        <dbReference type="Pfam" id="PF00593"/>
    </source>
</evidence>
<dbReference type="Gene3D" id="2.40.170.20">
    <property type="entry name" value="TonB-dependent receptor, beta-barrel domain"/>
    <property type="match status" value="1"/>
</dbReference>
<evidence type="ECO:0000256" key="11">
    <source>
        <dbReference type="PROSITE-ProRule" id="PRU01360"/>
    </source>
</evidence>
<dbReference type="InterPro" id="IPR011276">
    <property type="entry name" value="TonB_haem/Hb_rcpt"/>
</dbReference>
<keyword evidence="10 11" id="KW-0998">Cell outer membrane</keyword>
<dbReference type="PROSITE" id="PS52016">
    <property type="entry name" value="TONB_DEPENDENT_REC_3"/>
    <property type="match status" value="1"/>
</dbReference>
<keyword evidence="7 12" id="KW-0798">TonB box</keyword>
<keyword evidence="9 17" id="KW-0675">Receptor</keyword>
<comment type="subcellular location">
    <subcellularLocation>
        <location evidence="1 11">Cell outer membrane</location>
        <topology evidence="1 11">Multi-pass membrane protein</topology>
    </subcellularLocation>
</comment>
<dbReference type="InterPro" id="IPR000531">
    <property type="entry name" value="Beta-barrel_TonB"/>
</dbReference>
<dbReference type="NCBIfam" id="TIGR01786">
    <property type="entry name" value="TonB-hemlactrns"/>
    <property type="match status" value="1"/>
</dbReference>
<evidence type="ECO:0000256" key="5">
    <source>
        <dbReference type="ARBA" id="ARBA00022692"/>
    </source>
</evidence>
<comment type="caution">
    <text evidence="17">The sequence shown here is derived from an EMBL/GenBank/DDBJ whole genome shotgun (WGS) entry which is preliminary data.</text>
</comment>
<dbReference type="Gene3D" id="2.170.130.10">
    <property type="entry name" value="TonB-dependent receptor, plug domain"/>
    <property type="match status" value="1"/>
</dbReference>
<dbReference type="Proteomes" id="UP000646911">
    <property type="component" value="Unassembled WGS sequence"/>
</dbReference>
<feature type="domain" description="TonB-dependent receptor plug" evidence="16">
    <location>
        <begin position="53"/>
        <end position="172"/>
    </location>
</feature>
<evidence type="ECO:0000259" key="16">
    <source>
        <dbReference type="Pfam" id="PF07715"/>
    </source>
</evidence>